<evidence type="ECO:0000313" key="2">
    <source>
        <dbReference type="Proteomes" id="UP000195570"/>
    </source>
</evidence>
<accession>A0A1G4IED5</accession>
<reference evidence="1" key="1">
    <citation type="submission" date="2016-09" db="EMBL/GenBank/DDBJ databases">
        <authorList>
            <person name="Hebert L."/>
            <person name="Moumen B."/>
        </authorList>
    </citation>
    <scope>NUCLEOTIDE SEQUENCE [LARGE SCALE GENOMIC DNA]</scope>
    <source>
        <strain evidence="1">OVI</strain>
    </source>
</reference>
<dbReference type="AlphaFoldDB" id="A0A1G4IED5"/>
<gene>
    <name evidence="1" type="ORF">TEOVI_000203600</name>
</gene>
<proteinExistence type="predicted"/>
<dbReference type="RefSeq" id="XP_067081270.1">
    <property type="nucleotide sequence ID" value="XM_067225169.1"/>
</dbReference>
<dbReference type="VEuPathDB" id="TriTrypDB:TEOVI_000203600"/>
<dbReference type="GeneID" id="92375976"/>
<organism evidence="1 2">
    <name type="scientific">Trypanosoma equiperdum</name>
    <dbReference type="NCBI Taxonomy" id="5694"/>
    <lineage>
        <taxon>Eukaryota</taxon>
        <taxon>Discoba</taxon>
        <taxon>Euglenozoa</taxon>
        <taxon>Kinetoplastea</taxon>
        <taxon>Metakinetoplastina</taxon>
        <taxon>Trypanosomatida</taxon>
        <taxon>Trypanosomatidae</taxon>
        <taxon>Trypanosoma</taxon>
    </lineage>
</organism>
<dbReference type="Proteomes" id="UP000195570">
    <property type="component" value="Unassembled WGS sequence"/>
</dbReference>
<dbReference type="EMBL" id="CZPT02001456">
    <property type="protein sequence ID" value="SCU70463.1"/>
    <property type="molecule type" value="Genomic_DNA"/>
</dbReference>
<comment type="caution">
    <text evidence="1">The sequence shown here is derived from an EMBL/GenBank/DDBJ whole genome shotgun (WGS) entry which is preliminary data.</text>
</comment>
<name>A0A1G4IED5_TRYEQ</name>
<evidence type="ECO:0000313" key="1">
    <source>
        <dbReference type="EMBL" id="SCU70463.1"/>
    </source>
</evidence>
<sequence length="207" mass="22308">MSICSSVSLGGVYALGGIDGLVYEMELRKRRIAELEECVRQKHIVITSLKESIANLYGLLEAQRDLGMVAPPPPPLVSREFGVLNSSAKEAVAYVSSDASFSNTFFASPSRVLSPGVNDGVKLKVCPRSFADEAVLSAETVGGAFTSSNDHHVAVGGVVGHEANRTDQITDEGERLQGWSLPIDRKEMRPVSWYLQSIAAIESTLKK</sequence>
<keyword evidence="2" id="KW-1185">Reference proteome</keyword>
<protein>
    <submittedName>
        <fullName evidence="1">Uncharacterized protein</fullName>
    </submittedName>
</protein>